<protein>
    <submittedName>
        <fullName evidence="2">Uncharacterized protein</fullName>
    </submittedName>
</protein>
<accession>A0AAE1UUE5</accession>
<evidence type="ECO:0000256" key="1">
    <source>
        <dbReference type="SAM" id="MobiDB-lite"/>
    </source>
</evidence>
<dbReference type="Proteomes" id="UP001291623">
    <property type="component" value="Unassembled WGS sequence"/>
</dbReference>
<name>A0AAE1UUE5_9SOLA</name>
<evidence type="ECO:0000313" key="2">
    <source>
        <dbReference type="EMBL" id="KAK4345188.1"/>
    </source>
</evidence>
<comment type="caution">
    <text evidence="2">The sequence shown here is derived from an EMBL/GenBank/DDBJ whole genome shotgun (WGS) entry which is preliminary data.</text>
</comment>
<sequence length="89" mass="10043">MENRLLPGRAAYTDGCIPHRVERLKTKKKFERKKQELSASQCASAAGGDTNSARQPSQLSEMDIWVQSVGRKKRKSCRFWLLASICKSS</sequence>
<dbReference type="AlphaFoldDB" id="A0AAE1UUE5"/>
<evidence type="ECO:0000313" key="3">
    <source>
        <dbReference type="Proteomes" id="UP001291623"/>
    </source>
</evidence>
<feature type="region of interest" description="Disordered" evidence="1">
    <location>
        <begin position="28"/>
        <end position="57"/>
    </location>
</feature>
<feature type="compositionally biased region" description="Polar residues" evidence="1">
    <location>
        <begin position="37"/>
        <end position="57"/>
    </location>
</feature>
<reference evidence="2" key="1">
    <citation type="submission" date="2023-12" db="EMBL/GenBank/DDBJ databases">
        <title>Genome assembly of Anisodus tanguticus.</title>
        <authorList>
            <person name="Wang Y.-J."/>
        </authorList>
    </citation>
    <scope>NUCLEOTIDE SEQUENCE</scope>
    <source>
        <strain evidence="2">KB-2021</strain>
        <tissue evidence="2">Leaf</tissue>
    </source>
</reference>
<keyword evidence="3" id="KW-1185">Reference proteome</keyword>
<organism evidence="2 3">
    <name type="scientific">Anisodus tanguticus</name>
    <dbReference type="NCBI Taxonomy" id="243964"/>
    <lineage>
        <taxon>Eukaryota</taxon>
        <taxon>Viridiplantae</taxon>
        <taxon>Streptophyta</taxon>
        <taxon>Embryophyta</taxon>
        <taxon>Tracheophyta</taxon>
        <taxon>Spermatophyta</taxon>
        <taxon>Magnoliopsida</taxon>
        <taxon>eudicotyledons</taxon>
        <taxon>Gunneridae</taxon>
        <taxon>Pentapetalae</taxon>
        <taxon>asterids</taxon>
        <taxon>lamiids</taxon>
        <taxon>Solanales</taxon>
        <taxon>Solanaceae</taxon>
        <taxon>Solanoideae</taxon>
        <taxon>Hyoscyameae</taxon>
        <taxon>Anisodus</taxon>
    </lineage>
</organism>
<dbReference type="EMBL" id="JAVYJV010000019">
    <property type="protein sequence ID" value="KAK4345188.1"/>
    <property type="molecule type" value="Genomic_DNA"/>
</dbReference>
<gene>
    <name evidence="2" type="ORF">RND71_035364</name>
</gene>
<proteinExistence type="predicted"/>